<dbReference type="PANTHER" id="PTHR40453:SF1">
    <property type="entry name" value="PROTEIN YOEF"/>
    <property type="match status" value="1"/>
</dbReference>
<sequence length="148" mass="16931">MRKKILIIGPNHSGKAKLAHYLNEEEGPIKKRGSIVYGKHTISVPSSYLESPDMRKHIISLRTQAHLVLMLYPLMQKKKVYPPNFAKVFNVPVMGVLTFNEESPSSSQLQQIDKMFEEIKIMTPYEQLNLSCETSIESLCNKIRKKGE</sequence>
<dbReference type="PANTHER" id="PTHR40453">
    <property type="entry name" value="PROTEIN YOEF"/>
    <property type="match status" value="1"/>
</dbReference>
<dbReference type="RefSeq" id="WP_206966886.1">
    <property type="nucleotide sequence ID" value="NZ_JAFLVX010000021.1"/>
</dbReference>
<name>A0ABS3HTU0_9ENTE</name>
<evidence type="ECO:0008006" key="3">
    <source>
        <dbReference type="Google" id="ProtNLM"/>
    </source>
</evidence>
<keyword evidence="2" id="KW-1185">Reference proteome</keyword>
<evidence type="ECO:0000313" key="2">
    <source>
        <dbReference type="Proteomes" id="UP000664857"/>
    </source>
</evidence>
<comment type="caution">
    <text evidence="1">The sequence shown here is derived from an EMBL/GenBank/DDBJ whole genome shotgun (WGS) entry which is preliminary data.</text>
</comment>
<dbReference type="EMBL" id="JAFLVX010000021">
    <property type="protein sequence ID" value="MBO0477162.1"/>
    <property type="molecule type" value="Genomic_DNA"/>
</dbReference>
<organism evidence="1 2">
    <name type="scientific">Candidatus Vagococcus giribetii</name>
    <dbReference type="NCBI Taxonomy" id="2230876"/>
    <lineage>
        <taxon>Bacteria</taxon>
        <taxon>Bacillati</taxon>
        <taxon>Bacillota</taxon>
        <taxon>Bacilli</taxon>
        <taxon>Lactobacillales</taxon>
        <taxon>Enterococcaceae</taxon>
        <taxon>Vagococcus</taxon>
    </lineage>
</organism>
<proteinExistence type="predicted"/>
<evidence type="ECO:0000313" key="1">
    <source>
        <dbReference type="EMBL" id="MBO0477162.1"/>
    </source>
</evidence>
<gene>
    <name evidence="1" type="ORF">DOK76_08765</name>
</gene>
<dbReference type="InterPro" id="IPR012381">
    <property type="entry name" value="EutP_PduV"/>
</dbReference>
<dbReference type="Pfam" id="PF10662">
    <property type="entry name" value="PduV-EutP"/>
    <property type="match status" value="1"/>
</dbReference>
<protein>
    <recommendedName>
        <fullName evidence="3">Ethanolamine utilization protein EutP</fullName>
    </recommendedName>
</protein>
<reference evidence="1 2" key="1">
    <citation type="submission" date="2021-03" db="EMBL/GenBank/DDBJ databases">
        <title>Enterococcal diversity collection.</title>
        <authorList>
            <person name="Gilmore M.S."/>
            <person name="Schwartzman J."/>
            <person name="Van Tyne D."/>
            <person name="Martin M."/>
            <person name="Earl A.M."/>
            <person name="Manson A.L."/>
            <person name="Straub T."/>
            <person name="Salamzade R."/>
            <person name="Saavedra J."/>
            <person name="Lebreton F."/>
            <person name="Prichula J."/>
            <person name="Schaufler K."/>
            <person name="Gaca A."/>
            <person name="Sgardioli B."/>
            <person name="Wagenaar J."/>
            <person name="Strong T."/>
        </authorList>
    </citation>
    <scope>NUCLEOTIDE SEQUENCE [LARGE SCALE GENOMIC DNA]</scope>
    <source>
        <strain evidence="1 2">DIV0080</strain>
    </source>
</reference>
<dbReference type="Proteomes" id="UP000664857">
    <property type="component" value="Unassembled WGS sequence"/>
</dbReference>
<accession>A0ABS3HTU0</accession>